<evidence type="ECO:0000256" key="1">
    <source>
        <dbReference type="SAM" id="MobiDB-lite"/>
    </source>
</evidence>
<name>A0A4S4M869_9AGAM</name>
<proteinExistence type="predicted"/>
<dbReference type="Proteomes" id="UP000310158">
    <property type="component" value="Unassembled WGS sequence"/>
</dbReference>
<sequence length="114" mass="12358">MIIFPASSSMSDDDDFEELAYSPSSSPELVLDASTLSPPSNLRFSFPDGEDVTSQARSRLVEGPVDDSPHTPTPPTSLYQGFLNSWRSGPGGASSATREHLPVAARLQMLFDRR</sequence>
<accession>A0A4S4M869</accession>
<comment type="caution">
    <text evidence="2">The sequence shown here is derived from an EMBL/GenBank/DDBJ whole genome shotgun (WGS) entry which is preliminary data.</text>
</comment>
<feature type="region of interest" description="Disordered" evidence="1">
    <location>
        <begin position="1"/>
        <end position="24"/>
    </location>
</feature>
<organism evidence="2 3">
    <name type="scientific">Bondarzewia mesenterica</name>
    <dbReference type="NCBI Taxonomy" id="1095465"/>
    <lineage>
        <taxon>Eukaryota</taxon>
        <taxon>Fungi</taxon>
        <taxon>Dikarya</taxon>
        <taxon>Basidiomycota</taxon>
        <taxon>Agaricomycotina</taxon>
        <taxon>Agaricomycetes</taxon>
        <taxon>Russulales</taxon>
        <taxon>Bondarzewiaceae</taxon>
        <taxon>Bondarzewia</taxon>
    </lineage>
</organism>
<feature type="region of interest" description="Disordered" evidence="1">
    <location>
        <begin position="43"/>
        <end position="76"/>
    </location>
</feature>
<gene>
    <name evidence="2" type="ORF">EW146_g58</name>
</gene>
<keyword evidence="3" id="KW-1185">Reference proteome</keyword>
<evidence type="ECO:0000313" key="3">
    <source>
        <dbReference type="Proteomes" id="UP000310158"/>
    </source>
</evidence>
<reference evidence="2 3" key="1">
    <citation type="submission" date="2019-02" db="EMBL/GenBank/DDBJ databases">
        <title>Genome sequencing of the rare red list fungi Bondarzewia mesenterica.</title>
        <authorList>
            <person name="Buettner E."/>
            <person name="Kellner H."/>
        </authorList>
    </citation>
    <scope>NUCLEOTIDE SEQUENCE [LARGE SCALE GENOMIC DNA]</scope>
    <source>
        <strain evidence="2 3">DSM 108281</strain>
    </source>
</reference>
<dbReference type="AlphaFoldDB" id="A0A4S4M869"/>
<dbReference type="EMBL" id="SGPL01000001">
    <property type="protein sequence ID" value="THH21546.1"/>
    <property type="molecule type" value="Genomic_DNA"/>
</dbReference>
<protein>
    <submittedName>
        <fullName evidence="2">Uncharacterized protein</fullName>
    </submittedName>
</protein>
<evidence type="ECO:0000313" key="2">
    <source>
        <dbReference type="EMBL" id="THH21546.1"/>
    </source>
</evidence>